<accession>A0A6P1E6D8</accession>
<dbReference type="RefSeq" id="WP_159298655.1">
    <property type="nucleotide sequence ID" value="NZ_CP047121.1"/>
</dbReference>
<protein>
    <submittedName>
        <fullName evidence="1">Uncharacterized protein</fullName>
    </submittedName>
</protein>
<proteinExistence type="predicted"/>
<evidence type="ECO:0000313" key="2">
    <source>
        <dbReference type="Proteomes" id="UP000465035"/>
    </source>
</evidence>
<dbReference type="GeneID" id="69057297"/>
<organism evidence="1 2">
    <name type="scientific">Lentilactobacillus hilgardii</name>
    <name type="common">Lactobacillus hilgardii</name>
    <dbReference type="NCBI Taxonomy" id="1588"/>
    <lineage>
        <taxon>Bacteria</taxon>
        <taxon>Bacillati</taxon>
        <taxon>Bacillota</taxon>
        <taxon>Bacilli</taxon>
        <taxon>Lactobacillales</taxon>
        <taxon>Lactobacillaceae</taxon>
        <taxon>Lentilactobacillus</taxon>
    </lineage>
</organism>
<dbReference type="EMBL" id="CP047121">
    <property type="protein sequence ID" value="QHB51235.1"/>
    <property type="molecule type" value="Genomic_DNA"/>
</dbReference>
<name>A0A6P1E6D8_LENHI</name>
<gene>
    <name evidence="1" type="ORF">GQR93_02850</name>
</gene>
<reference evidence="1 2" key="1">
    <citation type="submission" date="2019-12" db="EMBL/GenBank/DDBJ databases">
        <title>Lactobacillus hilgardii FLUB.</title>
        <authorList>
            <person name="Gustaw K."/>
        </authorList>
    </citation>
    <scope>NUCLEOTIDE SEQUENCE [LARGE SCALE GENOMIC DNA]</scope>
    <source>
        <strain evidence="1 2">FLUB</strain>
    </source>
</reference>
<dbReference type="AlphaFoldDB" id="A0A6P1E6D8"/>
<dbReference type="Proteomes" id="UP000465035">
    <property type="component" value="Chromosome"/>
</dbReference>
<evidence type="ECO:0000313" key="1">
    <source>
        <dbReference type="EMBL" id="QHB51235.1"/>
    </source>
</evidence>
<dbReference type="SMR" id="A0A6P1E6D8"/>
<sequence length="135" mass="16311">MVTTKQLNQQELEKIFREQKLHVTAAVNAYLDIARQCADRVRILKKTPGFEKQVDKFEDLKQKFMWKALKTAMVEKEQHWRFIEDVDYFKDRLRQKYNDLDFVTDLDDLRALLEVTRLENIQQFIKDNVAIEQFI</sequence>